<evidence type="ECO:0000313" key="2">
    <source>
        <dbReference type="Proteomes" id="UP001059684"/>
    </source>
</evidence>
<dbReference type="Proteomes" id="UP001059684">
    <property type="component" value="Segment"/>
</dbReference>
<accession>A0A9E7NN62</accession>
<protein>
    <recommendedName>
        <fullName evidence="3">Lipoprotein</fullName>
    </recommendedName>
</protein>
<keyword evidence="2" id="KW-1185">Reference proteome</keyword>
<organism evidence="1 2">
    <name type="scientific">Plectonema phage JingP1</name>
    <dbReference type="NCBI Taxonomy" id="2961687"/>
    <lineage>
        <taxon>Viruses</taxon>
        <taxon>Duplodnaviria</taxon>
        <taxon>Heunggongvirae</taxon>
        <taxon>Uroviricota</taxon>
        <taxon>Caudoviricetes</taxon>
        <taxon>Saffermanviridae</taxon>
        <taxon>Morrisvirus</taxon>
        <taxon>Morrisvirus JingP1</taxon>
    </lineage>
</organism>
<dbReference type="EMBL" id="ON677538">
    <property type="protein sequence ID" value="UTQ79801.1"/>
    <property type="molecule type" value="Genomic_DNA"/>
</dbReference>
<reference evidence="1" key="1">
    <citation type="submission" date="2022-06" db="EMBL/GenBank/DDBJ databases">
        <authorList>
            <person name="He X."/>
            <person name="Cao L."/>
            <person name="Zhang S."/>
            <person name="Xiao J."/>
            <person name="Tong Y."/>
        </authorList>
    </citation>
    <scope>NUCLEOTIDE SEQUENCE</scope>
</reference>
<sequence length="62" mass="6696">MKAIKVLLVAVTLMTLAACGGEEQKCIDEGGVWFGDSDNGYCCPPHKKDCKDPQPTRRDGTP</sequence>
<dbReference type="PROSITE" id="PS51257">
    <property type="entry name" value="PROKAR_LIPOPROTEIN"/>
    <property type="match status" value="1"/>
</dbReference>
<evidence type="ECO:0008006" key="3">
    <source>
        <dbReference type="Google" id="ProtNLM"/>
    </source>
</evidence>
<proteinExistence type="predicted"/>
<evidence type="ECO:0000313" key="1">
    <source>
        <dbReference type="EMBL" id="UTQ79801.1"/>
    </source>
</evidence>
<name>A0A9E7NN62_9CAUD</name>